<dbReference type="PANTHER" id="PTHR30146:SF109">
    <property type="entry name" value="HTH-TYPE TRANSCRIPTIONAL REGULATOR GALS"/>
    <property type="match status" value="1"/>
</dbReference>
<gene>
    <name evidence="5" type="ORF">B7P33_01225</name>
</gene>
<proteinExistence type="predicted"/>
<accession>A0A2A4GFI9</accession>
<dbReference type="Proteomes" id="UP000219559">
    <property type="component" value="Unassembled WGS sequence"/>
</dbReference>
<protein>
    <submittedName>
        <fullName evidence="5">LacI family transcriptional regulator</fullName>
    </submittedName>
</protein>
<keyword evidence="3" id="KW-0804">Transcription</keyword>
<dbReference type="CDD" id="cd01392">
    <property type="entry name" value="HTH_LacI"/>
    <property type="match status" value="1"/>
</dbReference>
<keyword evidence="6" id="KW-1185">Reference proteome</keyword>
<evidence type="ECO:0000313" key="5">
    <source>
        <dbReference type="EMBL" id="PCE66750.1"/>
    </source>
</evidence>
<evidence type="ECO:0000259" key="4">
    <source>
        <dbReference type="PROSITE" id="PS50932"/>
    </source>
</evidence>
<keyword evidence="1" id="KW-0805">Transcription regulation</keyword>
<feature type="domain" description="HTH lacI-type" evidence="4">
    <location>
        <begin position="5"/>
        <end position="59"/>
    </location>
</feature>
<keyword evidence="2" id="KW-0238">DNA-binding</keyword>
<reference evidence="5 6" key="1">
    <citation type="submission" date="2017-04" db="EMBL/GenBank/DDBJ databases">
        <title>A new member of the family Flavobacteriaceae isolated from ascidians.</title>
        <authorList>
            <person name="Chen L."/>
        </authorList>
    </citation>
    <scope>NUCLEOTIDE SEQUENCE [LARGE SCALE GENOMIC DNA]</scope>
    <source>
        <strain evidence="5 6">HQA918</strain>
    </source>
</reference>
<dbReference type="AlphaFoldDB" id="A0A2A4GFI9"/>
<evidence type="ECO:0000313" key="6">
    <source>
        <dbReference type="Proteomes" id="UP000219559"/>
    </source>
</evidence>
<dbReference type="CDD" id="cd06267">
    <property type="entry name" value="PBP1_LacI_sugar_binding-like"/>
    <property type="match status" value="1"/>
</dbReference>
<dbReference type="EMBL" id="NBWU01000001">
    <property type="protein sequence ID" value="PCE66750.1"/>
    <property type="molecule type" value="Genomic_DNA"/>
</dbReference>
<dbReference type="GO" id="GO:0003700">
    <property type="term" value="F:DNA-binding transcription factor activity"/>
    <property type="evidence" value="ECO:0007669"/>
    <property type="project" value="TreeGrafter"/>
</dbReference>
<dbReference type="Gene3D" id="1.10.260.40">
    <property type="entry name" value="lambda repressor-like DNA-binding domains"/>
    <property type="match status" value="1"/>
</dbReference>
<dbReference type="SUPFAM" id="SSF47413">
    <property type="entry name" value="lambda repressor-like DNA-binding domains"/>
    <property type="match status" value="1"/>
</dbReference>
<evidence type="ECO:0000256" key="1">
    <source>
        <dbReference type="ARBA" id="ARBA00023015"/>
    </source>
</evidence>
<dbReference type="Pfam" id="PF00356">
    <property type="entry name" value="LacI"/>
    <property type="match status" value="1"/>
</dbReference>
<dbReference type="Pfam" id="PF00532">
    <property type="entry name" value="Peripla_BP_1"/>
    <property type="match status" value="1"/>
</dbReference>
<dbReference type="InterPro" id="IPR028082">
    <property type="entry name" value="Peripla_BP_I"/>
</dbReference>
<evidence type="ECO:0000256" key="2">
    <source>
        <dbReference type="ARBA" id="ARBA00023125"/>
    </source>
</evidence>
<dbReference type="SMART" id="SM00354">
    <property type="entry name" value="HTH_LACI"/>
    <property type="match status" value="1"/>
</dbReference>
<dbReference type="InterPro" id="IPR000843">
    <property type="entry name" value="HTH_LacI"/>
</dbReference>
<dbReference type="GO" id="GO:0000976">
    <property type="term" value="F:transcription cis-regulatory region binding"/>
    <property type="evidence" value="ECO:0007669"/>
    <property type="project" value="TreeGrafter"/>
</dbReference>
<dbReference type="OrthoDB" id="9768806at2"/>
<dbReference type="InterPro" id="IPR001761">
    <property type="entry name" value="Peripla_BP/Lac1_sug-bd_dom"/>
</dbReference>
<dbReference type="PANTHER" id="PTHR30146">
    <property type="entry name" value="LACI-RELATED TRANSCRIPTIONAL REPRESSOR"/>
    <property type="match status" value="1"/>
</dbReference>
<dbReference type="SUPFAM" id="SSF53822">
    <property type="entry name" value="Periplasmic binding protein-like I"/>
    <property type="match status" value="1"/>
</dbReference>
<dbReference type="RefSeq" id="WP_097442276.1">
    <property type="nucleotide sequence ID" value="NZ_NBWU01000001.1"/>
</dbReference>
<dbReference type="PROSITE" id="PS50932">
    <property type="entry name" value="HTH_LACI_2"/>
    <property type="match status" value="1"/>
</dbReference>
<dbReference type="Gene3D" id="3.40.50.2300">
    <property type="match status" value="2"/>
</dbReference>
<organism evidence="5 6">
    <name type="scientific">Sediminicola luteus</name>
    <dbReference type="NCBI Taxonomy" id="319238"/>
    <lineage>
        <taxon>Bacteria</taxon>
        <taxon>Pseudomonadati</taxon>
        <taxon>Bacteroidota</taxon>
        <taxon>Flavobacteriia</taxon>
        <taxon>Flavobacteriales</taxon>
        <taxon>Flavobacteriaceae</taxon>
        <taxon>Sediminicola</taxon>
    </lineage>
</organism>
<name>A0A2A4GFI9_9FLAO</name>
<evidence type="ECO:0000256" key="3">
    <source>
        <dbReference type="ARBA" id="ARBA00023163"/>
    </source>
</evidence>
<comment type="caution">
    <text evidence="5">The sequence shown here is derived from an EMBL/GenBank/DDBJ whole genome shotgun (WGS) entry which is preliminary data.</text>
</comment>
<sequence>MKKRVTLKQIAKELDISVSTASKALRDSKEISQDTRDKVKAFAKLYNYKPNTIAISLQNRRTKNIAVVVPEIVHHFFTTLVSGVEKVANAQGYNVVVCLSNESFEQEVNNMEMLANGRIDGFILSLSKGTLRKKDYRHLQEVMDQGMPVTLFDRITDEVMCDKVVIDDALAAKKAVTHLLDRGCKRVALVTTVDYVSVGCERTRGYMNALKNVGIEVDDQLILKIEDMDTCVSEIQEFLSKIEFDGVFGVNELFAVSAIKAAQKKGLRVPKDVAVVGFTDGILSQQFSPSLTTVVQHGYDMGQTAAQMLIDRLESDSDLAFTTQVIQADLVKRESTAVAIKVT</sequence>
<dbReference type="InterPro" id="IPR010982">
    <property type="entry name" value="Lambda_DNA-bd_dom_sf"/>
</dbReference>